<sequence length="178" mass="20850">MLQTLLYRDSNLEEVNKFISANVMEWERVKDSFDNTVSIPMESSTPQKATDEEDILTSMDEPRSLYDHNGYCGNEEEEQNIEEEISKSQREVFEEMPRCKLGRSENSGYILIQWWENVQHDEKVKMDFEEPRVICQPTDPKILQDAKIEEMTCMHVDVMSLMEIAFLVRAVAKKLAFD</sequence>
<keyword evidence="2" id="KW-1185">Reference proteome</keyword>
<organism evidence="1 2">
    <name type="scientific">Datura stramonium</name>
    <name type="common">Jimsonweed</name>
    <name type="synonym">Common thornapple</name>
    <dbReference type="NCBI Taxonomy" id="4076"/>
    <lineage>
        <taxon>Eukaryota</taxon>
        <taxon>Viridiplantae</taxon>
        <taxon>Streptophyta</taxon>
        <taxon>Embryophyta</taxon>
        <taxon>Tracheophyta</taxon>
        <taxon>Spermatophyta</taxon>
        <taxon>Magnoliopsida</taxon>
        <taxon>eudicotyledons</taxon>
        <taxon>Gunneridae</taxon>
        <taxon>Pentapetalae</taxon>
        <taxon>asterids</taxon>
        <taxon>lamiids</taxon>
        <taxon>Solanales</taxon>
        <taxon>Solanaceae</taxon>
        <taxon>Solanoideae</taxon>
        <taxon>Datureae</taxon>
        <taxon>Datura</taxon>
    </lineage>
</organism>
<comment type="caution">
    <text evidence="1">The sequence shown here is derived from an EMBL/GenBank/DDBJ whole genome shotgun (WGS) entry which is preliminary data.</text>
</comment>
<protein>
    <submittedName>
        <fullName evidence="1">Uncharacterized protein</fullName>
    </submittedName>
</protein>
<gene>
    <name evidence="1" type="ORF">HAX54_042044</name>
</gene>
<name>A0ABS8SLK6_DATST</name>
<evidence type="ECO:0000313" key="1">
    <source>
        <dbReference type="EMBL" id="MCD7459821.1"/>
    </source>
</evidence>
<accession>A0ABS8SLK6</accession>
<reference evidence="1 2" key="1">
    <citation type="journal article" date="2021" name="BMC Genomics">
        <title>Datura genome reveals duplications of psychoactive alkaloid biosynthetic genes and high mutation rate following tissue culture.</title>
        <authorList>
            <person name="Rajewski A."/>
            <person name="Carter-House D."/>
            <person name="Stajich J."/>
            <person name="Litt A."/>
        </authorList>
    </citation>
    <scope>NUCLEOTIDE SEQUENCE [LARGE SCALE GENOMIC DNA]</scope>
    <source>
        <strain evidence="1">AR-01</strain>
    </source>
</reference>
<evidence type="ECO:0000313" key="2">
    <source>
        <dbReference type="Proteomes" id="UP000823775"/>
    </source>
</evidence>
<dbReference type="EMBL" id="JACEIK010000614">
    <property type="protein sequence ID" value="MCD7459821.1"/>
    <property type="molecule type" value="Genomic_DNA"/>
</dbReference>
<dbReference type="Proteomes" id="UP000823775">
    <property type="component" value="Unassembled WGS sequence"/>
</dbReference>
<proteinExistence type="predicted"/>